<comment type="caution">
    <text evidence="2">The sequence shown here is derived from an EMBL/GenBank/DDBJ whole genome shotgun (WGS) entry which is preliminary data.</text>
</comment>
<evidence type="ECO:0000313" key="3">
    <source>
        <dbReference type="Proteomes" id="UP001595834"/>
    </source>
</evidence>
<keyword evidence="1" id="KW-0812">Transmembrane</keyword>
<dbReference type="EMBL" id="JBHSIZ010000054">
    <property type="protein sequence ID" value="MFC4961712.1"/>
    <property type="molecule type" value="Genomic_DNA"/>
</dbReference>
<feature type="transmembrane region" description="Helical" evidence="1">
    <location>
        <begin position="61"/>
        <end position="81"/>
    </location>
</feature>
<reference evidence="3" key="1">
    <citation type="journal article" date="2019" name="Int. J. Syst. Evol. Microbiol.">
        <title>The Global Catalogue of Microorganisms (GCM) 10K type strain sequencing project: providing services to taxonomists for standard genome sequencing and annotation.</title>
        <authorList>
            <consortium name="The Broad Institute Genomics Platform"/>
            <consortium name="The Broad Institute Genome Sequencing Center for Infectious Disease"/>
            <person name="Wu L."/>
            <person name="Ma J."/>
        </authorList>
    </citation>
    <scope>NUCLEOTIDE SEQUENCE [LARGE SCALE GENOMIC DNA]</scope>
    <source>
        <strain evidence="3">CCM 7224</strain>
    </source>
</reference>
<keyword evidence="1" id="KW-0472">Membrane</keyword>
<feature type="transmembrane region" description="Helical" evidence="1">
    <location>
        <begin position="27"/>
        <end position="49"/>
    </location>
</feature>
<feature type="transmembrane region" description="Helical" evidence="1">
    <location>
        <begin position="149"/>
        <end position="172"/>
    </location>
</feature>
<evidence type="ECO:0000256" key="1">
    <source>
        <dbReference type="SAM" id="Phobius"/>
    </source>
</evidence>
<gene>
    <name evidence="2" type="ORF">ACFPFX_36075</name>
</gene>
<keyword evidence="3" id="KW-1185">Reference proteome</keyword>
<dbReference type="RefSeq" id="WP_344375082.1">
    <property type="nucleotide sequence ID" value="NZ_BAAASQ010000009.1"/>
</dbReference>
<protein>
    <submittedName>
        <fullName evidence="2">VC0807 family protein</fullName>
    </submittedName>
</protein>
<feature type="transmembrane region" description="Helical" evidence="1">
    <location>
        <begin position="93"/>
        <end position="114"/>
    </location>
</feature>
<feature type="transmembrane region" description="Helical" evidence="1">
    <location>
        <begin position="178"/>
        <end position="201"/>
    </location>
</feature>
<evidence type="ECO:0000313" key="2">
    <source>
        <dbReference type="EMBL" id="MFC4961712.1"/>
    </source>
</evidence>
<accession>A0ABV9V008</accession>
<proteinExistence type="predicted"/>
<dbReference type="Proteomes" id="UP001595834">
    <property type="component" value="Unassembled WGS sequence"/>
</dbReference>
<dbReference type="NCBIfam" id="NF041646">
    <property type="entry name" value="VC0807_fam"/>
    <property type="match status" value="1"/>
</dbReference>
<organism evidence="2 3">
    <name type="scientific">Streptomyces mauvecolor</name>
    <dbReference type="NCBI Taxonomy" id="58345"/>
    <lineage>
        <taxon>Bacteria</taxon>
        <taxon>Bacillati</taxon>
        <taxon>Actinomycetota</taxon>
        <taxon>Actinomycetes</taxon>
        <taxon>Kitasatosporales</taxon>
        <taxon>Streptomycetaceae</taxon>
        <taxon>Streptomyces</taxon>
    </lineage>
</organism>
<sequence length="240" mass="24271">MSSSRNPLVDSLTPLIVEAGVPLASYYVLKAAGLGTFAALALSSVLPAVRTAWSAMRSRSLNRLAALVLAVNVGSLALSAVSGDPRLMLAKDGALSSVVGIGILLSAAAGRPLMTSALKPWITRNSPDKAAAWDRLMAGNARFRRCETLFSVVWGGALLAECVARVVGAYTIPVETMVGLGTVILAVAVGAAVVISGALAAGPMEKMVEAEAAARKNSSATASTVVTHGVICTSVGTGAP</sequence>
<name>A0ABV9V008_9ACTN</name>
<keyword evidence="1" id="KW-1133">Transmembrane helix</keyword>